<dbReference type="AlphaFoldDB" id="A0A5B7HTI4"/>
<sequence length="118" mass="12643">MSDIPRPSGPGAVDGFVVFTALTSSSSVIGPVTLRVGRIAVGDRDSGKKFLEFLPKRPAQKVLRPGGLMEGPSCIPTMISRTARPLSWRHILWILLKSLLLLALTLLDLTRAPSPGSL</sequence>
<dbReference type="Proteomes" id="UP000324222">
    <property type="component" value="Unassembled WGS sequence"/>
</dbReference>
<gene>
    <name evidence="2" type="ORF">E2C01_069010</name>
</gene>
<keyword evidence="1" id="KW-1133">Transmembrane helix</keyword>
<reference evidence="2 3" key="1">
    <citation type="submission" date="2019-05" db="EMBL/GenBank/DDBJ databases">
        <title>Another draft genome of Portunus trituberculatus and its Hox gene families provides insights of decapod evolution.</title>
        <authorList>
            <person name="Jeong J.-H."/>
            <person name="Song I."/>
            <person name="Kim S."/>
            <person name="Choi T."/>
            <person name="Kim D."/>
            <person name="Ryu S."/>
            <person name="Kim W."/>
        </authorList>
    </citation>
    <scope>NUCLEOTIDE SEQUENCE [LARGE SCALE GENOMIC DNA]</scope>
    <source>
        <tissue evidence="2">Muscle</tissue>
    </source>
</reference>
<comment type="caution">
    <text evidence="2">The sequence shown here is derived from an EMBL/GenBank/DDBJ whole genome shotgun (WGS) entry which is preliminary data.</text>
</comment>
<keyword evidence="3" id="KW-1185">Reference proteome</keyword>
<accession>A0A5B7HTI4</accession>
<keyword evidence="1" id="KW-0472">Membrane</keyword>
<keyword evidence="1" id="KW-0812">Transmembrane</keyword>
<feature type="transmembrane region" description="Helical" evidence="1">
    <location>
        <begin position="91"/>
        <end position="109"/>
    </location>
</feature>
<evidence type="ECO:0000313" key="2">
    <source>
        <dbReference type="EMBL" id="MPC74642.1"/>
    </source>
</evidence>
<dbReference type="EMBL" id="VSRR010039367">
    <property type="protein sequence ID" value="MPC74642.1"/>
    <property type="molecule type" value="Genomic_DNA"/>
</dbReference>
<protein>
    <submittedName>
        <fullName evidence="2">Uncharacterized protein</fullName>
    </submittedName>
</protein>
<proteinExistence type="predicted"/>
<organism evidence="2 3">
    <name type="scientific">Portunus trituberculatus</name>
    <name type="common">Swimming crab</name>
    <name type="synonym">Neptunus trituberculatus</name>
    <dbReference type="NCBI Taxonomy" id="210409"/>
    <lineage>
        <taxon>Eukaryota</taxon>
        <taxon>Metazoa</taxon>
        <taxon>Ecdysozoa</taxon>
        <taxon>Arthropoda</taxon>
        <taxon>Crustacea</taxon>
        <taxon>Multicrustacea</taxon>
        <taxon>Malacostraca</taxon>
        <taxon>Eumalacostraca</taxon>
        <taxon>Eucarida</taxon>
        <taxon>Decapoda</taxon>
        <taxon>Pleocyemata</taxon>
        <taxon>Brachyura</taxon>
        <taxon>Eubrachyura</taxon>
        <taxon>Portunoidea</taxon>
        <taxon>Portunidae</taxon>
        <taxon>Portuninae</taxon>
        <taxon>Portunus</taxon>
    </lineage>
</organism>
<name>A0A5B7HTI4_PORTR</name>
<evidence type="ECO:0000313" key="3">
    <source>
        <dbReference type="Proteomes" id="UP000324222"/>
    </source>
</evidence>
<evidence type="ECO:0000256" key="1">
    <source>
        <dbReference type="SAM" id="Phobius"/>
    </source>
</evidence>